<dbReference type="RefSeq" id="WP_344474019.1">
    <property type="nucleotide sequence ID" value="NZ_BAAASB010000003.1"/>
</dbReference>
<evidence type="ECO:0000313" key="2">
    <source>
        <dbReference type="EMBL" id="MFC5151238.1"/>
    </source>
</evidence>
<organism evidence="2 3">
    <name type="scientific">Streptomyces amakusaensis</name>
    <dbReference type="NCBI Taxonomy" id="67271"/>
    <lineage>
        <taxon>Bacteria</taxon>
        <taxon>Bacillati</taxon>
        <taxon>Actinomycetota</taxon>
        <taxon>Actinomycetes</taxon>
        <taxon>Kitasatosporales</taxon>
        <taxon>Streptomycetaceae</taxon>
        <taxon>Streptomyces</taxon>
    </lineage>
</organism>
<name>A0ABW0ABW5_9ACTN</name>
<comment type="caution">
    <text evidence="2">The sequence shown here is derived from an EMBL/GenBank/DDBJ whole genome shotgun (WGS) entry which is preliminary data.</text>
</comment>
<accession>A0ABW0ABW5</accession>
<evidence type="ECO:0000313" key="3">
    <source>
        <dbReference type="Proteomes" id="UP001596160"/>
    </source>
</evidence>
<keyword evidence="3" id="KW-1185">Reference proteome</keyword>
<dbReference type="Proteomes" id="UP001596160">
    <property type="component" value="Unassembled WGS sequence"/>
</dbReference>
<dbReference type="EMBL" id="JBHSKP010000002">
    <property type="protein sequence ID" value="MFC5151238.1"/>
    <property type="molecule type" value="Genomic_DNA"/>
</dbReference>
<gene>
    <name evidence="2" type="ORF">ACFPRH_05795</name>
</gene>
<proteinExistence type="predicted"/>
<reference evidence="3" key="1">
    <citation type="journal article" date="2019" name="Int. J. Syst. Evol. Microbiol.">
        <title>The Global Catalogue of Microorganisms (GCM) 10K type strain sequencing project: providing services to taxonomists for standard genome sequencing and annotation.</title>
        <authorList>
            <consortium name="The Broad Institute Genomics Platform"/>
            <consortium name="The Broad Institute Genome Sequencing Center for Infectious Disease"/>
            <person name="Wu L."/>
            <person name="Ma J."/>
        </authorList>
    </citation>
    <scope>NUCLEOTIDE SEQUENCE [LARGE SCALE GENOMIC DNA]</scope>
    <source>
        <strain evidence="3">PCU 266</strain>
    </source>
</reference>
<sequence>MAHSAHSGAGSGSQYEASLAGRHRSGRTPGPCTRLLSAPGVRAFAGAIARGIRRGRGIVRA</sequence>
<evidence type="ECO:0000256" key="1">
    <source>
        <dbReference type="SAM" id="MobiDB-lite"/>
    </source>
</evidence>
<feature type="region of interest" description="Disordered" evidence="1">
    <location>
        <begin position="1"/>
        <end position="36"/>
    </location>
</feature>
<protein>
    <submittedName>
        <fullName evidence="2">Uncharacterized protein</fullName>
    </submittedName>
</protein>